<organism evidence="8 9">
    <name type="scientific">Eupransor demetentiae</name>
    <dbReference type="NCBI Taxonomy" id="3109584"/>
    <lineage>
        <taxon>Bacteria</taxon>
        <taxon>Bacillati</taxon>
        <taxon>Bacillota</taxon>
        <taxon>Bacilli</taxon>
        <taxon>Lactobacillales</taxon>
        <taxon>Lactobacillaceae</taxon>
        <taxon>Eupransor</taxon>
    </lineage>
</organism>
<keyword evidence="9" id="KW-1185">Reference proteome</keyword>
<dbReference type="RefSeq" id="WP_349642114.1">
    <property type="nucleotide sequence ID" value="NZ_CAWVOH010000002.1"/>
</dbReference>
<dbReference type="SUPFAM" id="SSF53335">
    <property type="entry name" value="S-adenosyl-L-methionine-dependent methyltransferases"/>
    <property type="match status" value="1"/>
</dbReference>
<dbReference type="EC" id="2.1.1.297" evidence="5"/>
<dbReference type="PANTHER" id="PTHR18895">
    <property type="entry name" value="HEMK METHYLTRANSFERASE"/>
    <property type="match status" value="1"/>
</dbReference>
<evidence type="ECO:0000256" key="5">
    <source>
        <dbReference type="HAMAP-Rule" id="MF_02126"/>
    </source>
</evidence>
<dbReference type="Pfam" id="PF17827">
    <property type="entry name" value="PrmC_N"/>
    <property type="match status" value="1"/>
</dbReference>
<keyword evidence="2 5" id="KW-0808">Transferase</keyword>
<feature type="binding site" evidence="5">
    <location>
        <begin position="131"/>
        <end position="135"/>
    </location>
    <ligand>
        <name>S-adenosyl-L-methionine</name>
        <dbReference type="ChEBI" id="CHEBI:59789"/>
    </ligand>
</feature>
<feature type="domain" description="Release factor glutamine methyltransferase N-terminal" evidence="7">
    <location>
        <begin position="12"/>
        <end position="84"/>
    </location>
</feature>
<dbReference type="EMBL" id="CAWVOH010000002">
    <property type="protein sequence ID" value="CAK8054567.1"/>
    <property type="molecule type" value="Genomic_DNA"/>
</dbReference>
<dbReference type="InterPro" id="IPR040758">
    <property type="entry name" value="PrmC_N"/>
</dbReference>
<feature type="binding site" evidence="5">
    <location>
        <position position="154"/>
    </location>
    <ligand>
        <name>S-adenosyl-L-methionine</name>
        <dbReference type="ChEBI" id="CHEBI:59789"/>
    </ligand>
</feature>
<feature type="binding site" evidence="5">
    <location>
        <position position="198"/>
    </location>
    <ligand>
        <name>S-adenosyl-L-methionine</name>
        <dbReference type="ChEBI" id="CHEBI:59789"/>
    </ligand>
</feature>
<comment type="catalytic activity">
    <reaction evidence="4 5">
        <text>L-glutaminyl-[peptide chain release factor] + S-adenosyl-L-methionine = N(5)-methyl-L-glutaminyl-[peptide chain release factor] + S-adenosyl-L-homocysteine + H(+)</text>
        <dbReference type="Rhea" id="RHEA:42896"/>
        <dbReference type="Rhea" id="RHEA-COMP:10271"/>
        <dbReference type="Rhea" id="RHEA-COMP:10272"/>
        <dbReference type="ChEBI" id="CHEBI:15378"/>
        <dbReference type="ChEBI" id="CHEBI:30011"/>
        <dbReference type="ChEBI" id="CHEBI:57856"/>
        <dbReference type="ChEBI" id="CHEBI:59789"/>
        <dbReference type="ChEBI" id="CHEBI:61891"/>
        <dbReference type="EC" id="2.1.1.297"/>
    </reaction>
</comment>
<feature type="domain" description="Methyltransferase small" evidence="6">
    <location>
        <begin position="126"/>
        <end position="204"/>
    </location>
</feature>
<dbReference type="InterPro" id="IPR004556">
    <property type="entry name" value="HemK-like"/>
</dbReference>
<comment type="similarity">
    <text evidence="5">Belongs to the protein N5-glutamine methyltransferase family. PrmC subfamily.</text>
</comment>
<dbReference type="PROSITE" id="PS00092">
    <property type="entry name" value="N6_MTASE"/>
    <property type="match status" value="1"/>
</dbReference>
<accession>A0ABP0ET30</accession>
<dbReference type="NCBIfam" id="TIGR00536">
    <property type="entry name" value="hemK_fam"/>
    <property type="match status" value="1"/>
</dbReference>
<dbReference type="GO" id="GO:0032259">
    <property type="term" value="P:methylation"/>
    <property type="evidence" value="ECO:0007669"/>
    <property type="project" value="UniProtKB-KW"/>
</dbReference>
<dbReference type="InterPro" id="IPR002052">
    <property type="entry name" value="DNA_methylase_N6_adenine_CS"/>
</dbReference>
<dbReference type="InterPro" id="IPR029063">
    <property type="entry name" value="SAM-dependent_MTases_sf"/>
</dbReference>
<evidence type="ECO:0000256" key="2">
    <source>
        <dbReference type="ARBA" id="ARBA00022679"/>
    </source>
</evidence>
<dbReference type="InterPro" id="IPR050320">
    <property type="entry name" value="N5-glutamine_MTase"/>
</dbReference>
<dbReference type="CDD" id="cd02440">
    <property type="entry name" value="AdoMet_MTases"/>
    <property type="match status" value="1"/>
</dbReference>
<dbReference type="GO" id="GO:0102559">
    <property type="term" value="F:peptide chain release factor N(5)-glutamine methyltransferase activity"/>
    <property type="evidence" value="ECO:0007669"/>
    <property type="project" value="UniProtKB-EC"/>
</dbReference>
<dbReference type="PANTHER" id="PTHR18895:SF74">
    <property type="entry name" value="MTRF1L RELEASE FACTOR GLUTAMINE METHYLTRANSFERASE"/>
    <property type="match status" value="1"/>
</dbReference>
<evidence type="ECO:0000313" key="9">
    <source>
        <dbReference type="Proteomes" id="UP001314241"/>
    </source>
</evidence>
<dbReference type="Gene3D" id="3.40.50.150">
    <property type="entry name" value="Vaccinia Virus protein VP39"/>
    <property type="match status" value="1"/>
</dbReference>
<dbReference type="InterPro" id="IPR019874">
    <property type="entry name" value="RF_methyltr_PrmC"/>
</dbReference>
<evidence type="ECO:0000256" key="1">
    <source>
        <dbReference type="ARBA" id="ARBA00022603"/>
    </source>
</evidence>
<dbReference type="HAMAP" id="MF_02126">
    <property type="entry name" value="RF_methyltr_PrmC"/>
    <property type="match status" value="1"/>
</dbReference>
<dbReference type="Pfam" id="PF05175">
    <property type="entry name" value="MTS"/>
    <property type="match status" value="1"/>
</dbReference>
<feature type="binding site" evidence="5">
    <location>
        <begin position="198"/>
        <end position="201"/>
    </location>
    <ligand>
        <name>substrate</name>
    </ligand>
</feature>
<dbReference type="InterPro" id="IPR007848">
    <property type="entry name" value="Small_mtfrase_dom"/>
</dbReference>
<evidence type="ECO:0000259" key="7">
    <source>
        <dbReference type="Pfam" id="PF17827"/>
    </source>
</evidence>
<name>A0ABP0ET30_9LACO</name>
<proteinExistence type="inferred from homology"/>
<dbReference type="Gene3D" id="1.10.8.10">
    <property type="entry name" value="DNA helicase RuvA subunit, C-terminal domain"/>
    <property type="match status" value="1"/>
</dbReference>
<reference evidence="8 9" key="1">
    <citation type="submission" date="2024-01" db="EMBL/GenBank/DDBJ databases">
        <authorList>
            <person name="Botero Cardona J."/>
        </authorList>
    </citation>
    <scope>NUCLEOTIDE SEQUENCE [LARGE SCALE GENOMIC DNA]</scope>
    <source>
        <strain evidence="8 9">LMG 33000</strain>
    </source>
</reference>
<sequence length="298" mass="32790">MSAAVPKISFLEARKWAQQELRAAGKWDDDMADNLDFLLSGAMGWNYGMLRANITRMLPENLAQVWPSWVAALLTGRPPQYILGSAPFYGREFQVDERVLIPRPETEQLVEWILADLKERAAGPIDVLDIGTGSGAIMLTLALENKAVQGVASDISLDALALAGQNLRAFNLGERVELRPSDVWENLTGETFNIIVSNPPYIAPDDPEVDDSVNAYEPHQALYADEQGLAIYREIAAGLADHLKAGGAAYFEIGYTQGPALLELFQQAVPDAEVSLKQDFAGLDRMIRVKLHADKEVR</sequence>
<keyword evidence="1 5" id="KW-0489">Methyltransferase</keyword>
<comment type="caution">
    <text evidence="5">Lacks conserved residue(s) required for the propagation of feature annotation.</text>
</comment>
<evidence type="ECO:0000313" key="8">
    <source>
        <dbReference type="EMBL" id="CAK8054567.1"/>
    </source>
</evidence>
<dbReference type="NCBIfam" id="TIGR03534">
    <property type="entry name" value="RF_mod_PrmC"/>
    <property type="match status" value="1"/>
</dbReference>
<evidence type="ECO:0000256" key="4">
    <source>
        <dbReference type="ARBA" id="ARBA00048391"/>
    </source>
</evidence>
<comment type="caution">
    <text evidence="8">The sequence shown here is derived from an EMBL/GenBank/DDBJ whole genome shotgun (WGS) entry which is preliminary data.</text>
</comment>
<gene>
    <name evidence="5" type="primary">prmC</name>
    <name evidence="8" type="ORF">R54876_GBNLAHCA_01137</name>
</gene>
<evidence type="ECO:0000256" key="3">
    <source>
        <dbReference type="ARBA" id="ARBA00022691"/>
    </source>
</evidence>
<keyword evidence="3 5" id="KW-0949">S-adenosyl-L-methionine</keyword>
<protein>
    <recommendedName>
        <fullName evidence="5">Release factor glutamine methyltransferase</fullName>
        <shortName evidence="5">RF MTase</shortName>
        <ecNumber evidence="5">2.1.1.297</ecNumber>
    </recommendedName>
    <alternativeName>
        <fullName evidence="5">N5-glutamine methyltransferase PrmC</fullName>
    </alternativeName>
    <alternativeName>
        <fullName evidence="5">Protein-(glutamine-N5) MTase PrmC</fullName>
    </alternativeName>
    <alternativeName>
        <fullName evidence="5">Protein-glutamine N-methyltransferase PrmC</fullName>
    </alternativeName>
</protein>
<evidence type="ECO:0000259" key="6">
    <source>
        <dbReference type="Pfam" id="PF05175"/>
    </source>
</evidence>
<dbReference type="Proteomes" id="UP001314241">
    <property type="component" value="Unassembled WGS sequence"/>
</dbReference>
<comment type="function">
    <text evidence="5">Methylates the class 1 translation termination release factors RF1/PrfA and RF2/PrfB on the glutamine residue of the universally conserved GGQ motif.</text>
</comment>